<keyword evidence="6" id="KW-1185">Reference proteome</keyword>
<dbReference type="OrthoDB" id="9771071at2"/>
<dbReference type="Gene3D" id="2.40.160.50">
    <property type="entry name" value="membrane protein fhac: a member of the omp85/tpsb transporter family"/>
    <property type="match status" value="1"/>
</dbReference>
<evidence type="ECO:0000259" key="4">
    <source>
        <dbReference type="Pfam" id="PF01103"/>
    </source>
</evidence>
<evidence type="ECO:0000313" key="5">
    <source>
        <dbReference type="EMBL" id="PSW25574.1"/>
    </source>
</evidence>
<feature type="domain" description="Bacterial surface antigen (D15)" evidence="4">
    <location>
        <begin position="99"/>
        <end position="387"/>
    </location>
</feature>
<dbReference type="Pfam" id="PF01103">
    <property type="entry name" value="Omp85"/>
    <property type="match status" value="1"/>
</dbReference>
<dbReference type="GO" id="GO:0019867">
    <property type="term" value="C:outer membrane"/>
    <property type="evidence" value="ECO:0007669"/>
    <property type="project" value="InterPro"/>
</dbReference>
<dbReference type="RefSeq" id="WP_107302605.1">
    <property type="nucleotide sequence ID" value="NZ_AP024853.1"/>
</dbReference>
<evidence type="ECO:0000313" key="6">
    <source>
        <dbReference type="Proteomes" id="UP000240481"/>
    </source>
</evidence>
<feature type="chain" id="PRO_5015554946" description="Bacterial surface antigen (D15) domain-containing protein" evidence="3">
    <location>
        <begin position="20"/>
        <end position="387"/>
    </location>
</feature>
<feature type="signal peptide" evidence="3">
    <location>
        <begin position="1"/>
        <end position="19"/>
    </location>
</feature>
<comment type="caution">
    <text evidence="5">The sequence shown here is derived from an EMBL/GenBank/DDBJ whole genome shotgun (WGS) entry which is preliminary data.</text>
</comment>
<accession>A0A2T3P9N5</accession>
<keyword evidence="2" id="KW-0472">Membrane</keyword>
<reference evidence="5 6" key="1">
    <citation type="submission" date="2018-01" db="EMBL/GenBank/DDBJ databases">
        <title>Whole genome sequencing of Histamine producing bacteria.</title>
        <authorList>
            <person name="Butler K."/>
        </authorList>
    </citation>
    <scope>NUCLEOTIDE SEQUENCE [LARGE SCALE GENOMIC DNA]</scope>
    <source>
        <strain evidence="5 6">DSM 24669</strain>
    </source>
</reference>
<sequence>MKKTLALLLAATCSLPTYAEDKEPTTYERYQAWLNQMLLELGADGQFNPEKGVDWSVMPGPFYTPEKQFGVGISAVGLYKPDLDDTVTQPSSVTLNGFGSINGAYGLSFSNTNYLAHDKYRLFIDAELMDSPDVFYGIGMDAGLNNGRVDYTRRTYAASVKGLLQVMSYTYVGLGVEFSKNEASKAEIDDPDKPWIGHTLAEFPDKQFSAGVTMSLVYDSRDFALNASQGHLLKLDYTHFSQALGSDHEFDRVALNYSDYYSPQSFDGVIAWQALLEANFGDVSWDQMALLGGASALRGYEQGHYRDRNMLLSQVEYRQPLSGRHGMVYWVGAGTLSNQLDELGQEKWLTTVGVGYRFEIKERVNLRLDMGFGNGESGFYFAINEAF</sequence>
<proteinExistence type="predicted"/>
<dbReference type="AlphaFoldDB" id="A0A2T3P9N5"/>
<evidence type="ECO:0000256" key="2">
    <source>
        <dbReference type="ARBA" id="ARBA00023136"/>
    </source>
</evidence>
<keyword evidence="3" id="KW-0732">Signal</keyword>
<dbReference type="EMBL" id="PYLZ01000003">
    <property type="protein sequence ID" value="PSW25574.1"/>
    <property type="molecule type" value="Genomic_DNA"/>
</dbReference>
<gene>
    <name evidence="5" type="ORF">C9I94_08005</name>
</gene>
<dbReference type="InterPro" id="IPR000184">
    <property type="entry name" value="Bac_surfAg_D15"/>
</dbReference>
<protein>
    <recommendedName>
        <fullName evidence="4">Bacterial surface antigen (D15) domain-containing protein</fullName>
    </recommendedName>
</protein>
<organism evidence="5 6">
    <name type="scientific">Photobacterium swingsii</name>
    <dbReference type="NCBI Taxonomy" id="680026"/>
    <lineage>
        <taxon>Bacteria</taxon>
        <taxon>Pseudomonadati</taxon>
        <taxon>Pseudomonadota</taxon>
        <taxon>Gammaproteobacteria</taxon>
        <taxon>Vibrionales</taxon>
        <taxon>Vibrionaceae</taxon>
        <taxon>Photobacterium</taxon>
    </lineage>
</organism>
<dbReference type="Proteomes" id="UP000240481">
    <property type="component" value="Unassembled WGS sequence"/>
</dbReference>
<evidence type="ECO:0000256" key="3">
    <source>
        <dbReference type="SAM" id="SignalP"/>
    </source>
</evidence>
<comment type="subcellular location">
    <subcellularLocation>
        <location evidence="1">Membrane</location>
    </subcellularLocation>
</comment>
<evidence type="ECO:0000256" key="1">
    <source>
        <dbReference type="ARBA" id="ARBA00004370"/>
    </source>
</evidence>
<name>A0A2T3P9N5_9GAMM</name>